<comment type="caution">
    <text evidence="2">The sequence shown here is derived from an EMBL/GenBank/DDBJ whole genome shotgun (WGS) entry which is preliminary data.</text>
</comment>
<proteinExistence type="predicted"/>
<evidence type="ECO:0000313" key="3">
    <source>
        <dbReference type="Proteomes" id="UP001597079"/>
    </source>
</evidence>
<dbReference type="InterPro" id="IPR004360">
    <property type="entry name" value="Glyas_Fos-R_dOase_dom"/>
</dbReference>
<dbReference type="InterPro" id="IPR037523">
    <property type="entry name" value="VOC_core"/>
</dbReference>
<name>A0ABW4JQK7_9BACL</name>
<dbReference type="RefSeq" id="WP_377945678.1">
    <property type="nucleotide sequence ID" value="NZ_JBHUCX010000099.1"/>
</dbReference>
<organism evidence="2 3">
    <name type="scientific">Alicyclobacillus fodiniaquatilis</name>
    <dbReference type="NCBI Taxonomy" id="1661150"/>
    <lineage>
        <taxon>Bacteria</taxon>
        <taxon>Bacillati</taxon>
        <taxon>Bacillota</taxon>
        <taxon>Bacilli</taxon>
        <taxon>Bacillales</taxon>
        <taxon>Alicyclobacillaceae</taxon>
        <taxon>Alicyclobacillus</taxon>
    </lineage>
</organism>
<sequence>MYEAHIVVSELDISGTFYENVLGLTPTFKGDNVHFYWVGKSRKQMLGLWQFSEENLKEQHVGEPDVSRIAHSHFAFSVSLKDFFHTIQTLKEKDIRFESFFENTSEFVVHSWMPSVSAYFSDPDGHALEVIAFLEDEPCPELGMIPWSQWESLHGRP</sequence>
<feature type="domain" description="VOC" evidence="1">
    <location>
        <begin position="1"/>
        <end position="133"/>
    </location>
</feature>
<dbReference type="InterPro" id="IPR029068">
    <property type="entry name" value="Glyas_Bleomycin-R_OHBP_Dase"/>
</dbReference>
<dbReference type="EMBL" id="JBHUCX010000099">
    <property type="protein sequence ID" value="MFD1677765.1"/>
    <property type="molecule type" value="Genomic_DNA"/>
</dbReference>
<dbReference type="Proteomes" id="UP001597079">
    <property type="component" value="Unassembled WGS sequence"/>
</dbReference>
<dbReference type="Pfam" id="PF00903">
    <property type="entry name" value="Glyoxalase"/>
    <property type="match status" value="1"/>
</dbReference>
<evidence type="ECO:0000313" key="2">
    <source>
        <dbReference type="EMBL" id="MFD1677765.1"/>
    </source>
</evidence>
<dbReference type="PROSITE" id="PS51819">
    <property type="entry name" value="VOC"/>
    <property type="match status" value="1"/>
</dbReference>
<accession>A0ABW4JQK7</accession>
<protein>
    <submittedName>
        <fullName evidence="2">VOC family protein</fullName>
    </submittedName>
</protein>
<reference evidence="3" key="1">
    <citation type="journal article" date="2019" name="Int. J. Syst. Evol. Microbiol.">
        <title>The Global Catalogue of Microorganisms (GCM) 10K type strain sequencing project: providing services to taxonomists for standard genome sequencing and annotation.</title>
        <authorList>
            <consortium name="The Broad Institute Genomics Platform"/>
            <consortium name="The Broad Institute Genome Sequencing Center for Infectious Disease"/>
            <person name="Wu L."/>
            <person name="Ma J."/>
        </authorList>
    </citation>
    <scope>NUCLEOTIDE SEQUENCE [LARGE SCALE GENOMIC DNA]</scope>
    <source>
        <strain evidence="3">CGMCC 1.12286</strain>
    </source>
</reference>
<evidence type="ECO:0000259" key="1">
    <source>
        <dbReference type="PROSITE" id="PS51819"/>
    </source>
</evidence>
<dbReference type="Gene3D" id="3.10.180.10">
    <property type="entry name" value="2,3-Dihydroxybiphenyl 1,2-Dioxygenase, domain 1"/>
    <property type="match status" value="1"/>
</dbReference>
<gene>
    <name evidence="2" type="ORF">ACFSB2_24180</name>
</gene>
<dbReference type="SUPFAM" id="SSF54593">
    <property type="entry name" value="Glyoxalase/Bleomycin resistance protein/Dihydroxybiphenyl dioxygenase"/>
    <property type="match status" value="1"/>
</dbReference>
<keyword evidence="3" id="KW-1185">Reference proteome</keyword>